<reference evidence="7" key="1">
    <citation type="submission" date="2019-12" db="EMBL/GenBank/DDBJ databases">
        <authorList>
            <person name="Scholes J."/>
        </authorList>
    </citation>
    <scope>NUCLEOTIDE SEQUENCE</scope>
</reference>
<organism evidence="7 8">
    <name type="scientific">Striga hermonthica</name>
    <name type="common">Purple witchweed</name>
    <name type="synonym">Buchnera hermonthica</name>
    <dbReference type="NCBI Taxonomy" id="68872"/>
    <lineage>
        <taxon>Eukaryota</taxon>
        <taxon>Viridiplantae</taxon>
        <taxon>Streptophyta</taxon>
        <taxon>Embryophyta</taxon>
        <taxon>Tracheophyta</taxon>
        <taxon>Spermatophyta</taxon>
        <taxon>Magnoliopsida</taxon>
        <taxon>eudicotyledons</taxon>
        <taxon>Gunneridae</taxon>
        <taxon>Pentapetalae</taxon>
        <taxon>asterids</taxon>
        <taxon>lamiids</taxon>
        <taxon>Lamiales</taxon>
        <taxon>Orobanchaceae</taxon>
        <taxon>Buchnereae</taxon>
        <taxon>Striga</taxon>
    </lineage>
</organism>
<proteinExistence type="predicted"/>
<sequence>MAAEAPKAERHIFFKVIFSEDFSTRLRLPPNFTQNRARSLTGKARLKISGGHTWDVELEKMDDGTIWFCKAGWAQFVEDAKLELFDFLRFKWYAGTKTFKVDGCGRDGCQKEIFSRVAGADVAPVVMKSFTTELKKHHYYYMTIPKAFASETGIEKGKIVKLENERGVRWRVKVYEREERYKRICFMDGAWKSFWKRNELFVGAKVTFTYDASSGIFYVKKGN</sequence>
<comment type="subcellular location">
    <subcellularLocation>
        <location evidence="1">Nucleus</location>
    </subcellularLocation>
</comment>
<dbReference type="Pfam" id="PF02362">
    <property type="entry name" value="B3"/>
    <property type="match status" value="2"/>
</dbReference>
<keyword evidence="3" id="KW-0238">DNA-binding</keyword>
<evidence type="ECO:0000313" key="8">
    <source>
        <dbReference type="Proteomes" id="UP001153555"/>
    </source>
</evidence>
<comment type="caution">
    <text evidence="7">The sequence shown here is derived from an EMBL/GenBank/DDBJ whole genome shotgun (WGS) entry which is preliminary data.</text>
</comment>
<dbReference type="EMBL" id="CACSLK010034050">
    <property type="protein sequence ID" value="CAA0840909.1"/>
    <property type="molecule type" value="Genomic_DNA"/>
</dbReference>
<dbReference type="GO" id="GO:0003677">
    <property type="term" value="F:DNA binding"/>
    <property type="evidence" value="ECO:0007669"/>
    <property type="project" value="UniProtKB-KW"/>
</dbReference>
<dbReference type="OrthoDB" id="913075at2759"/>
<evidence type="ECO:0000256" key="3">
    <source>
        <dbReference type="ARBA" id="ARBA00023125"/>
    </source>
</evidence>
<dbReference type="PANTHER" id="PTHR31920">
    <property type="entry name" value="B3 DOMAIN-CONTAINING"/>
    <property type="match status" value="1"/>
</dbReference>
<dbReference type="InterPro" id="IPR050655">
    <property type="entry name" value="Plant_B3_domain"/>
</dbReference>
<keyword evidence="4" id="KW-0804">Transcription</keyword>
<dbReference type="AlphaFoldDB" id="A0A9N7NYF4"/>
<dbReference type="PANTHER" id="PTHR31920:SF122">
    <property type="entry name" value="B3 DOMAIN-CONTAINING PROTEIN REM23"/>
    <property type="match status" value="1"/>
</dbReference>
<dbReference type="CDD" id="cd10017">
    <property type="entry name" value="B3_DNA"/>
    <property type="match status" value="2"/>
</dbReference>
<name>A0A9N7NYF4_STRHE</name>
<dbReference type="SUPFAM" id="SSF101936">
    <property type="entry name" value="DNA-binding pseudobarrel domain"/>
    <property type="match status" value="2"/>
</dbReference>
<dbReference type="InterPro" id="IPR003340">
    <property type="entry name" value="B3_DNA-bd"/>
</dbReference>
<dbReference type="Gene3D" id="2.40.330.10">
    <property type="entry name" value="DNA-binding pseudobarrel domain"/>
    <property type="match status" value="2"/>
</dbReference>
<keyword evidence="5" id="KW-0539">Nucleus</keyword>
<evidence type="ECO:0000256" key="1">
    <source>
        <dbReference type="ARBA" id="ARBA00004123"/>
    </source>
</evidence>
<keyword evidence="8" id="KW-1185">Reference proteome</keyword>
<dbReference type="InterPro" id="IPR015300">
    <property type="entry name" value="DNA-bd_pseudobarrel_sf"/>
</dbReference>
<feature type="domain" description="TF-B3" evidence="6">
    <location>
        <begin position="11"/>
        <end position="107"/>
    </location>
</feature>
<evidence type="ECO:0000259" key="6">
    <source>
        <dbReference type="PROSITE" id="PS50863"/>
    </source>
</evidence>
<protein>
    <recommendedName>
        <fullName evidence="6">TF-B3 domain-containing protein</fullName>
    </recommendedName>
</protein>
<evidence type="ECO:0000256" key="2">
    <source>
        <dbReference type="ARBA" id="ARBA00023015"/>
    </source>
</evidence>
<accession>A0A9N7NYF4</accession>
<dbReference type="SMART" id="SM01019">
    <property type="entry name" value="B3"/>
    <property type="match status" value="2"/>
</dbReference>
<keyword evidence="2" id="KW-0805">Transcription regulation</keyword>
<dbReference type="PROSITE" id="PS50863">
    <property type="entry name" value="B3"/>
    <property type="match status" value="2"/>
</dbReference>
<evidence type="ECO:0000256" key="4">
    <source>
        <dbReference type="ARBA" id="ARBA00023163"/>
    </source>
</evidence>
<dbReference type="GO" id="GO:0005634">
    <property type="term" value="C:nucleus"/>
    <property type="evidence" value="ECO:0007669"/>
    <property type="project" value="UniProtKB-SubCell"/>
</dbReference>
<evidence type="ECO:0000313" key="7">
    <source>
        <dbReference type="EMBL" id="CAA0840909.1"/>
    </source>
</evidence>
<feature type="domain" description="TF-B3" evidence="6">
    <location>
        <begin position="127"/>
        <end position="223"/>
    </location>
</feature>
<evidence type="ECO:0000256" key="5">
    <source>
        <dbReference type="ARBA" id="ARBA00023242"/>
    </source>
</evidence>
<dbReference type="Proteomes" id="UP001153555">
    <property type="component" value="Unassembled WGS sequence"/>
</dbReference>
<gene>
    <name evidence="7" type="ORF">SHERM_06944</name>
</gene>